<dbReference type="AlphaFoldDB" id="H2D789"/>
<keyword evidence="1" id="KW-1133">Transmembrane helix</keyword>
<evidence type="ECO:0000313" key="2">
    <source>
        <dbReference type="EMBL" id="AEX55194.1"/>
    </source>
</evidence>
<accession>H2D789</accession>
<evidence type="ECO:0000256" key="1">
    <source>
        <dbReference type="SAM" id="Phobius"/>
    </source>
</evidence>
<reference evidence="2" key="1">
    <citation type="journal article" date="2012" name="Appl. Environ. Microbiol.">
        <title>Salivaricin D, a Novel Intrinsically Trypsin-Resistant Lantibiotic from Streptococcus salivarius 5M6c Isolated from a Healthy Infant.</title>
        <authorList>
            <person name="Birri D.J."/>
            <person name="Brede D.A."/>
            <person name="Nes I.F."/>
        </authorList>
    </citation>
    <scope>NUCLEOTIDE SEQUENCE</scope>
    <source>
        <strain evidence="2">5M6c</strain>
    </source>
</reference>
<name>H2D789_STRSL</name>
<feature type="transmembrane region" description="Helical" evidence="1">
    <location>
        <begin position="63"/>
        <end position="84"/>
    </location>
</feature>
<feature type="transmembrane region" description="Helical" evidence="1">
    <location>
        <begin position="96"/>
        <end position="116"/>
    </location>
</feature>
<sequence>MAEESIQGALLQQEQEKETKARQQADLRATTTSDFMVDMRIKRFTQPVYFNWMNRLTGGRATTVARIIASTVGVLLVGVFWYILTSWLTGRVSSSRSILPTLLMIAILVFISYNVVQPVGRRTVLSYSLSVIKGLFVKGGAHRYPFNIIKSSIKDGVAKTRNGQVIYFFQVEGIFSRIMLNSDLNRAKRILGLQRNSLNNVLTMNFFQSDKVNFQPQKDYIRSISESDTSSNYQRKLAKIYNLQFATELKEETIKRTIACFKLRSIESQKELEEVLTNLTQQGVITRLEILPKNKIKEFLDKL</sequence>
<keyword evidence="1" id="KW-0472">Membrane</keyword>
<dbReference type="EMBL" id="JN564797">
    <property type="protein sequence ID" value="AEX55194.1"/>
    <property type="molecule type" value="Genomic_DNA"/>
</dbReference>
<evidence type="ECO:0008006" key="3">
    <source>
        <dbReference type="Google" id="ProtNLM"/>
    </source>
</evidence>
<organism evidence="2">
    <name type="scientific">Streptococcus salivarius</name>
    <dbReference type="NCBI Taxonomy" id="1304"/>
    <lineage>
        <taxon>Bacteria</taxon>
        <taxon>Bacillati</taxon>
        <taxon>Bacillota</taxon>
        <taxon>Bacilli</taxon>
        <taxon>Lactobacillales</taxon>
        <taxon>Streptococcaceae</taxon>
        <taxon>Streptococcus</taxon>
    </lineage>
</organism>
<proteinExistence type="predicted"/>
<protein>
    <recommendedName>
        <fullName evidence="3">DUF3137 domain-containing protein</fullName>
    </recommendedName>
</protein>
<keyword evidence="1" id="KW-0812">Transmembrane</keyword>